<reference evidence="1" key="1">
    <citation type="submission" date="2019-09" db="EMBL/GenBank/DDBJ databases">
        <title>Characterisation of the sponge microbiome using genome-centric metagenomics.</title>
        <authorList>
            <person name="Engelberts J.P."/>
            <person name="Robbins S.J."/>
            <person name="De Goeij J.M."/>
            <person name="Aranda M."/>
            <person name="Bell S.C."/>
            <person name="Webster N.S."/>
        </authorList>
    </citation>
    <scope>NUCLEOTIDE SEQUENCE</scope>
    <source>
        <strain evidence="1">SB0664_bin_27</strain>
    </source>
</reference>
<gene>
    <name evidence="1" type="ORF">F4Y42_17535</name>
</gene>
<organism evidence="1">
    <name type="scientific">Caldilineaceae bacterium SB0664_bin_27</name>
    <dbReference type="NCBI Taxonomy" id="2605260"/>
    <lineage>
        <taxon>Bacteria</taxon>
        <taxon>Bacillati</taxon>
        <taxon>Chloroflexota</taxon>
        <taxon>Caldilineae</taxon>
        <taxon>Caldilineales</taxon>
        <taxon>Caldilineaceae</taxon>
    </lineage>
</organism>
<dbReference type="InterPro" id="IPR011042">
    <property type="entry name" value="6-blade_b-propeller_TolB-like"/>
</dbReference>
<protein>
    <recommendedName>
        <fullName evidence="2">6-bladed beta-propeller</fullName>
    </recommendedName>
</protein>
<evidence type="ECO:0000313" key="1">
    <source>
        <dbReference type="EMBL" id="MXY95247.1"/>
    </source>
</evidence>
<comment type="caution">
    <text evidence="1">The sequence shown here is derived from an EMBL/GenBank/DDBJ whole genome shotgun (WGS) entry which is preliminary data.</text>
</comment>
<dbReference type="Gene3D" id="2.120.10.30">
    <property type="entry name" value="TolB, C-terminal domain"/>
    <property type="match status" value="1"/>
</dbReference>
<accession>A0A6B0YX87</accession>
<dbReference type="GO" id="GO:0008270">
    <property type="term" value="F:zinc ion binding"/>
    <property type="evidence" value="ECO:0007669"/>
    <property type="project" value="UniProtKB-KW"/>
</dbReference>
<dbReference type="PANTHER" id="PTHR24104">
    <property type="entry name" value="E3 UBIQUITIN-PROTEIN LIGASE NHLRC1-RELATED"/>
    <property type="match status" value="1"/>
</dbReference>
<dbReference type="AlphaFoldDB" id="A0A6B0YX87"/>
<sequence>MRVGSEGHSYDWIDNWAKLPEGESSRKGWAHPGIVVTESGNVMTSHPGDPEVMTFDGDGNLISSWRGDFAEAHGITLVNEDGVEYLWIVDHGSKNHYLHGYQNPPGVGEAPGQVFKTTLDGEVVMRLETPPLPIYKDKRYAPTTVALNEERFGGNGDIWVGDGYGAYQVHRFTKDGEYVSSINGEEGAGAYNCPHGIFFDYRKSEPELYVADRANDRVQVYDMEGGFRRMFGDGFLNTPSCFATHGDLMIIAELRARLVVTDINDNLLTYLGGNKQVCDVAGWPNNVNESGQSVRTSHLETGKFNSPHGLAADASGNLYVAEWLIGGRVTRLNRA</sequence>
<dbReference type="EMBL" id="VXRG01000141">
    <property type="protein sequence ID" value="MXY95247.1"/>
    <property type="molecule type" value="Genomic_DNA"/>
</dbReference>
<dbReference type="PANTHER" id="PTHR24104:SF25">
    <property type="entry name" value="PROTEIN LIN-41"/>
    <property type="match status" value="1"/>
</dbReference>
<name>A0A6B0YX87_9CHLR</name>
<evidence type="ECO:0008006" key="2">
    <source>
        <dbReference type="Google" id="ProtNLM"/>
    </source>
</evidence>
<proteinExistence type="predicted"/>
<dbReference type="InterPro" id="IPR050952">
    <property type="entry name" value="TRIM-NHL_E3_ligases"/>
</dbReference>
<dbReference type="SUPFAM" id="SSF101898">
    <property type="entry name" value="NHL repeat"/>
    <property type="match status" value="1"/>
</dbReference>